<dbReference type="PANTHER" id="PTHR31973">
    <property type="entry name" value="POLYPROTEIN, PUTATIVE-RELATED"/>
    <property type="match status" value="1"/>
</dbReference>
<keyword evidence="5" id="KW-0175">Coiled coil</keyword>
<keyword evidence="2 4" id="KW-0863">Zinc-finger</keyword>
<evidence type="ECO:0000313" key="8">
    <source>
        <dbReference type="EMBL" id="WOH12434.1"/>
    </source>
</evidence>
<proteinExistence type="predicted"/>
<evidence type="ECO:0000256" key="3">
    <source>
        <dbReference type="ARBA" id="ARBA00022833"/>
    </source>
</evidence>
<dbReference type="SMART" id="SM00575">
    <property type="entry name" value="ZnF_PMZ"/>
    <property type="match status" value="1"/>
</dbReference>
<feature type="coiled-coil region" evidence="5">
    <location>
        <begin position="185"/>
        <end position="214"/>
    </location>
</feature>
<feature type="domain" description="SWIM-type" evidence="7">
    <location>
        <begin position="58"/>
        <end position="90"/>
    </location>
</feature>
<keyword evidence="1" id="KW-0479">Metal-binding</keyword>
<evidence type="ECO:0000256" key="1">
    <source>
        <dbReference type="ARBA" id="ARBA00022723"/>
    </source>
</evidence>
<evidence type="ECO:0000256" key="2">
    <source>
        <dbReference type="ARBA" id="ARBA00022771"/>
    </source>
</evidence>
<sequence length="228" mass="25784">MPSIDSTDSSDLMANFESRICPQIIKKLNHSIEATKFCKSTWTGADECEVRDIDGGQWVVDIAKKTCSCRRWDLSGIPCSHGCQSLFAMNLNPEEMVHECYSKVVYMKAYANMLKPMRGSLYWPHTPYPDILPPKARSMPGRPKKHRKREQGEPGAGVKLGKKGIRMRCSLCLMYGHNKSTCLTSKEECDERQRQEAEAKKAQAAAAKAQATEKVFIPFFKLRQKKSC</sequence>
<keyword evidence="3" id="KW-0862">Zinc</keyword>
<gene>
    <name evidence="8" type="ORF">DCAR_0831938</name>
</gene>
<dbReference type="Pfam" id="PF04434">
    <property type="entry name" value="SWIM"/>
    <property type="match status" value="1"/>
</dbReference>
<dbReference type="PROSITE" id="PS50966">
    <property type="entry name" value="ZF_SWIM"/>
    <property type="match status" value="1"/>
</dbReference>
<dbReference type="PANTHER" id="PTHR31973:SF187">
    <property type="entry name" value="MUTATOR TRANSPOSASE MUDRA PROTEIN"/>
    <property type="match status" value="1"/>
</dbReference>
<feature type="region of interest" description="Disordered" evidence="6">
    <location>
        <begin position="133"/>
        <end position="157"/>
    </location>
</feature>
<protein>
    <recommendedName>
        <fullName evidence="7">SWIM-type domain-containing protein</fullName>
    </recommendedName>
</protein>
<dbReference type="InterPro" id="IPR006564">
    <property type="entry name" value="Znf_PMZ"/>
</dbReference>
<evidence type="ECO:0000256" key="6">
    <source>
        <dbReference type="SAM" id="MobiDB-lite"/>
    </source>
</evidence>
<evidence type="ECO:0000259" key="7">
    <source>
        <dbReference type="PROSITE" id="PS50966"/>
    </source>
</evidence>
<dbReference type="AlphaFoldDB" id="A0AAF0XSP8"/>
<reference evidence="8" key="2">
    <citation type="submission" date="2022-03" db="EMBL/GenBank/DDBJ databases">
        <title>Draft title - Genomic analysis of global carrot germplasm unveils the trajectory of domestication and the origin of high carotenoid orange carrot.</title>
        <authorList>
            <person name="Iorizzo M."/>
            <person name="Ellison S."/>
            <person name="Senalik D."/>
            <person name="Macko-Podgorni A."/>
            <person name="Grzebelus D."/>
            <person name="Bostan H."/>
            <person name="Rolling W."/>
            <person name="Curaba J."/>
            <person name="Simon P."/>
        </authorList>
    </citation>
    <scope>NUCLEOTIDE SEQUENCE</scope>
    <source>
        <tissue evidence="8">Leaf</tissue>
    </source>
</reference>
<keyword evidence="9" id="KW-1185">Reference proteome</keyword>
<dbReference type="EMBL" id="CP093350">
    <property type="protein sequence ID" value="WOH12434.1"/>
    <property type="molecule type" value="Genomic_DNA"/>
</dbReference>
<dbReference type="Proteomes" id="UP000077755">
    <property type="component" value="Chromosome 8"/>
</dbReference>
<dbReference type="GO" id="GO:0008270">
    <property type="term" value="F:zinc ion binding"/>
    <property type="evidence" value="ECO:0007669"/>
    <property type="project" value="UniProtKB-KW"/>
</dbReference>
<evidence type="ECO:0000256" key="4">
    <source>
        <dbReference type="PROSITE-ProRule" id="PRU00325"/>
    </source>
</evidence>
<organism evidence="8 9">
    <name type="scientific">Daucus carota subsp. sativus</name>
    <name type="common">Carrot</name>
    <dbReference type="NCBI Taxonomy" id="79200"/>
    <lineage>
        <taxon>Eukaryota</taxon>
        <taxon>Viridiplantae</taxon>
        <taxon>Streptophyta</taxon>
        <taxon>Embryophyta</taxon>
        <taxon>Tracheophyta</taxon>
        <taxon>Spermatophyta</taxon>
        <taxon>Magnoliopsida</taxon>
        <taxon>eudicotyledons</taxon>
        <taxon>Gunneridae</taxon>
        <taxon>Pentapetalae</taxon>
        <taxon>asterids</taxon>
        <taxon>campanulids</taxon>
        <taxon>Apiales</taxon>
        <taxon>Apiaceae</taxon>
        <taxon>Apioideae</taxon>
        <taxon>Scandiceae</taxon>
        <taxon>Daucinae</taxon>
        <taxon>Daucus</taxon>
        <taxon>Daucus sect. Daucus</taxon>
    </lineage>
</organism>
<evidence type="ECO:0000256" key="5">
    <source>
        <dbReference type="SAM" id="Coils"/>
    </source>
</evidence>
<evidence type="ECO:0000313" key="9">
    <source>
        <dbReference type="Proteomes" id="UP000077755"/>
    </source>
</evidence>
<name>A0AAF0XSP8_DAUCS</name>
<reference evidence="8" key="1">
    <citation type="journal article" date="2016" name="Nat. Genet.">
        <title>A high-quality carrot genome assembly provides new insights into carotenoid accumulation and asterid genome evolution.</title>
        <authorList>
            <person name="Iorizzo M."/>
            <person name="Ellison S."/>
            <person name="Senalik D."/>
            <person name="Zeng P."/>
            <person name="Satapoomin P."/>
            <person name="Huang J."/>
            <person name="Bowman M."/>
            <person name="Iovene M."/>
            <person name="Sanseverino W."/>
            <person name="Cavagnaro P."/>
            <person name="Yildiz M."/>
            <person name="Macko-Podgorni A."/>
            <person name="Moranska E."/>
            <person name="Grzebelus E."/>
            <person name="Grzebelus D."/>
            <person name="Ashrafi H."/>
            <person name="Zheng Z."/>
            <person name="Cheng S."/>
            <person name="Spooner D."/>
            <person name="Van Deynze A."/>
            <person name="Simon P."/>
        </authorList>
    </citation>
    <scope>NUCLEOTIDE SEQUENCE</scope>
    <source>
        <tissue evidence="8">Leaf</tissue>
    </source>
</reference>
<accession>A0AAF0XSP8</accession>
<dbReference type="InterPro" id="IPR007527">
    <property type="entry name" value="Znf_SWIM"/>
</dbReference>